<dbReference type="Proteomes" id="UP000507470">
    <property type="component" value="Unassembled WGS sequence"/>
</dbReference>
<gene>
    <name evidence="2" type="ORF">MCOR_29684</name>
</gene>
<reference evidence="2 3" key="1">
    <citation type="submission" date="2020-06" db="EMBL/GenBank/DDBJ databases">
        <authorList>
            <person name="Li R."/>
            <person name="Bekaert M."/>
        </authorList>
    </citation>
    <scope>NUCLEOTIDE SEQUENCE [LARGE SCALE GENOMIC DNA]</scope>
    <source>
        <strain evidence="3">wild</strain>
    </source>
</reference>
<dbReference type="SUPFAM" id="SSF63825">
    <property type="entry name" value="YWTD domain"/>
    <property type="match status" value="1"/>
</dbReference>
<sequence length="329" mass="38183">MRSNHPWLYMQLLISTVCCIYGREEKLLFSTEYTVKEIDLDTGVVKDLANHSTIVYSIAYDVKERYVYIPRFYEAVIDRFPYPNDQTVNFEIVVSTNYPYYVAFDSGNSHLYWTGYASGKIMRCNSNGSDLTTIVDISSIPMALTLDTHTRWIYYSKASSNALLRVTFDGKEKQVVLNLTSQLIDIEVDFVDKRIYWMEYYTGDFKSALYNGSDVKTVVSTNVKFNNREIDIGNEYVFYTSYNNILKVHKSSGQIPTVVHTESILIYGLLFYKQEDRNILCSVEKWIYFGEELSNRQIYRLTFAGKELTVMIQLKKQTTCVFGIGNTNY</sequence>
<keyword evidence="1" id="KW-0732">Signal</keyword>
<dbReference type="OrthoDB" id="5958943at2759"/>
<feature type="chain" id="PRO_5026915296" evidence="1">
    <location>
        <begin position="23"/>
        <end position="329"/>
    </location>
</feature>
<evidence type="ECO:0000313" key="3">
    <source>
        <dbReference type="Proteomes" id="UP000507470"/>
    </source>
</evidence>
<dbReference type="PANTHER" id="PTHR46513">
    <property type="entry name" value="VITELLOGENIN RECEPTOR-LIKE PROTEIN-RELATED-RELATED"/>
    <property type="match status" value="1"/>
</dbReference>
<organism evidence="2 3">
    <name type="scientific">Mytilus coruscus</name>
    <name type="common">Sea mussel</name>
    <dbReference type="NCBI Taxonomy" id="42192"/>
    <lineage>
        <taxon>Eukaryota</taxon>
        <taxon>Metazoa</taxon>
        <taxon>Spiralia</taxon>
        <taxon>Lophotrochozoa</taxon>
        <taxon>Mollusca</taxon>
        <taxon>Bivalvia</taxon>
        <taxon>Autobranchia</taxon>
        <taxon>Pteriomorphia</taxon>
        <taxon>Mytilida</taxon>
        <taxon>Mytiloidea</taxon>
        <taxon>Mytilidae</taxon>
        <taxon>Mytilinae</taxon>
        <taxon>Mytilus</taxon>
    </lineage>
</organism>
<dbReference type="AlphaFoldDB" id="A0A6J8CEQ1"/>
<dbReference type="EMBL" id="CACVKT020005425">
    <property type="protein sequence ID" value="CAC5394968.1"/>
    <property type="molecule type" value="Genomic_DNA"/>
</dbReference>
<name>A0A6J8CEQ1_MYTCO</name>
<accession>A0A6J8CEQ1</accession>
<proteinExistence type="predicted"/>
<dbReference type="SMART" id="SM00135">
    <property type="entry name" value="LY"/>
    <property type="match status" value="3"/>
</dbReference>
<dbReference type="Gene3D" id="2.120.10.30">
    <property type="entry name" value="TolB, C-terminal domain"/>
    <property type="match status" value="1"/>
</dbReference>
<protein>
    <submittedName>
        <fullName evidence="2">Uncharacterized protein</fullName>
    </submittedName>
</protein>
<dbReference type="InterPro" id="IPR050778">
    <property type="entry name" value="Cueball_EGF_LRP_Nidogen"/>
</dbReference>
<dbReference type="InterPro" id="IPR011042">
    <property type="entry name" value="6-blade_b-propeller_TolB-like"/>
</dbReference>
<feature type="signal peptide" evidence="1">
    <location>
        <begin position="1"/>
        <end position="22"/>
    </location>
</feature>
<evidence type="ECO:0000256" key="1">
    <source>
        <dbReference type="SAM" id="SignalP"/>
    </source>
</evidence>
<evidence type="ECO:0000313" key="2">
    <source>
        <dbReference type="EMBL" id="CAC5394968.1"/>
    </source>
</evidence>
<dbReference type="InterPro" id="IPR000033">
    <property type="entry name" value="LDLR_classB_rpt"/>
</dbReference>
<keyword evidence="3" id="KW-1185">Reference proteome</keyword>